<proteinExistence type="inferred from homology"/>
<evidence type="ECO:0000259" key="3">
    <source>
        <dbReference type="Pfam" id="PF17783"/>
    </source>
</evidence>
<evidence type="ECO:0000256" key="1">
    <source>
        <dbReference type="PIRNR" id="PIRNR012524"/>
    </source>
</evidence>
<dbReference type="Proteomes" id="UP001595692">
    <property type="component" value="Unassembled WGS sequence"/>
</dbReference>
<gene>
    <name evidence="4" type="ORF">ACFOSS_09470</name>
</gene>
<dbReference type="InterPro" id="IPR039566">
    <property type="entry name" value="CvfB_S1_st"/>
</dbReference>
<organism evidence="4 5">
    <name type="scientific">Pseudaeromonas sharmana</name>
    <dbReference type="NCBI Taxonomy" id="328412"/>
    <lineage>
        <taxon>Bacteria</taxon>
        <taxon>Pseudomonadati</taxon>
        <taxon>Pseudomonadota</taxon>
        <taxon>Gammaproteobacteria</taxon>
        <taxon>Aeromonadales</taxon>
        <taxon>Aeromonadaceae</taxon>
        <taxon>Pseudaeromonas</taxon>
    </lineage>
</organism>
<feature type="domain" description="Conserved virulence factor B first S1" evidence="2">
    <location>
        <begin position="70"/>
        <end position="129"/>
    </location>
</feature>
<accession>A0ABV8CNC7</accession>
<dbReference type="RefSeq" id="WP_377152091.1">
    <property type="nucleotide sequence ID" value="NZ_JBHSAF010000010.1"/>
</dbReference>
<dbReference type="Pfam" id="PF13509">
    <property type="entry name" value="S1_2"/>
    <property type="match status" value="2"/>
</dbReference>
<dbReference type="PANTHER" id="PTHR37296:SF1">
    <property type="entry name" value="CONSERVED VIRULENCE FACTOR B"/>
    <property type="match status" value="1"/>
</dbReference>
<feature type="domain" description="Conserved virulence factor B-like winged helix" evidence="3">
    <location>
        <begin position="217"/>
        <end position="274"/>
    </location>
</feature>
<comment type="similarity">
    <text evidence="1">Belongs to the CvfB family.</text>
</comment>
<evidence type="ECO:0000259" key="2">
    <source>
        <dbReference type="Pfam" id="PF13509"/>
    </source>
</evidence>
<dbReference type="PANTHER" id="PTHR37296">
    <property type="entry name" value="CONSERVED VIRULENCE FACTOR B"/>
    <property type="match status" value="1"/>
</dbReference>
<dbReference type="Pfam" id="PF17783">
    <property type="entry name" value="WHD_CvfB"/>
    <property type="match status" value="1"/>
</dbReference>
<feature type="domain" description="Conserved virulence factor B first S1" evidence="2">
    <location>
        <begin position="4"/>
        <end position="62"/>
    </location>
</feature>
<evidence type="ECO:0000313" key="5">
    <source>
        <dbReference type="Proteomes" id="UP001595692"/>
    </source>
</evidence>
<keyword evidence="5" id="KW-1185">Reference proteome</keyword>
<dbReference type="InterPro" id="IPR036388">
    <property type="entry name" value="WH-like_DNA-bd_sf"/>
</dbReference>
<protein>
    <submittedName>
        <fullName evidence="4">S1 RNA-binding domain-containing protein</fullName>
    </submittedName>
</protein>
<dbReference type="EMBL" id="JBHSAF010000010">
    <property type="protein sequence ID" value="MFC3913695.1"/>
    <property type="molecule type" value="Genomic_DNA"/>
</dbReference>
<evidence type="ECO:0000313" key="4">
    <source>
        <dbReference type="EMBL" id="MFC3913695.1"/>
    </source>
</evidence>
<sequence length="279" mass="30992">MIRLGSLNTLTLLRRDEKGGWLDADTFGEVLLPLRQLPRDAKPGQGVKVFVFLDGEGELNVTGFKPYAQVGEFVGLKVVSANRLGAFLDWGLKKDLFVPAREQSQPMQVDRYYVVYLYLDQDGRVSATSKLDRFLIEGWPEYQPGDSVAVLPAEQTPLGIKAIVDGKFWGVLYRNEVFGKVTLGREVKAFIKQVRDDGKIDLTLNQGGQVGTDTAAEKILQRLQKQGGFLPVGDKTQPEVINQLFAMSKGTFKKAIGALYKKGVIRLDEDGIRLQGKED</sequence>
<reference evidence="5" key="1">
    <citation type="journal article" date="2019" name="Int. J. Syst. Evol. Microbiol.">
        <title>The Global Catalogue of Microorganisms (GCM) 10K type strain sequencing project: providing services to taxonomists for standard genome sequencing and annotation.</title>
        <authorList>
            <consortium name="The Broad Institute Genomics Platform"/>
            <consortium name="The Broad Institute Genome Sequencing Center for Infectious Disease"/>
            <person name="Wu L."/>
            <person name="Ma J."/>
        </authorList>
    </citation>
    <scope>NUCLEOTIDE SEQUENCE [LARGE SCALE GENOMIC DNA]</scope>
    <source>
        <strain evidence="5">CCUG 54939</strain>
    </source>
</reference>
<dbReference type="Gene3D" id="1.10.10.10">
    <property type="entry name" value="Winged helix-like DNA-binding domain superfamily/Winged helix DNA-binding domain"/>
    <property type="match status" value="1"/>
</dbReference>
<dbReference type="PIRSF" id="PIRSF012524">
    <property type="entry name" value="YitL_S1"/>
    <property type="match status" value="1"/>
</dbReference>
<comment type="caution">
    <text evidence="4">The sequence shown here is derived from an EMBL/GenBank/DDBJ whole genome shotgun (WGS) entry which is preliminary data.</text>
</comment>
<dbReference type="Gene3D" id="2.40.50.140">
    <property type="entry name" value="Nucleic acid-binding proteins"/>
    <property type="match status" value="1"/>
</dbReference>
<dbReference type="InterPro" id="IPR012340">
    <property type="entry name" value="NA-bd_OB-fold"/>
</dbReference>
<name>A0ABV8CNC7_9GAMM</name>
<dbReference type="InterPro" id="IPR040764">
    <property type="entry name" value="CvfB_WH"/>
</dbReference>
<dbReference type="InterPro" id="IPR014464">
    <property type="entry name" value="CvfB_fam"/>
</dbReference>